<keyword evidence="2" id="KW-1185">Reference proteome</keyword>
<evidence type="ECO:0000313" key="1">
    <source>
        <dbReference type="EMBL" id="GAA0723973.1"/>
    </source>
</evidence>
<dbReference type="PROSITE" id="PS51257">
    <property type="entry name" value="PROKAR_LIPOPROTEIN"/>
    <property type="match status" value="1"/>
</dbReference>
<gene>
    <name evidence="1" type="ORF">GCM10009430_28020</name>
</gene>
<accession>A0ABP3U449</accession>
<reference evidence="2" key="1">
    <citation type="journal article" date="2019" name="Int. J. Syst. Evol. Microbiol.">
        <title>The Global Catalogue of Microorganisms (GCM) 10K type strain sequencing project: providing services to taxonomists for standard genome sequencing and annotation.</title>
        <authorList>
            <consortium name="The Broad Institute Genomics Platform"/>
            <consortium name="The Broad Institute Genome Sequencing Center for Infectious Disease"/>
            <person name="Wu L."/>
            <person name="Ma J."/>
        </authorList>
    </citation>
    <scope>NUCLEOTIDE SEQUENCE [LARGE SCALE GENOMIC DNA]</scope>
    <source>
        <strain evidence="2">JCM 15974</strain>
    </source>
</reference>
<protein>
    <submittedName>
        <fullName evidence="1">Uncharacterized protein</fullName>
    </submittedName>
</protein>
<evidence type="ECO:0000313" key="2">
    <source>
        <dbReference type="Proteomes" id="UP001501758"/>
    </source>
</evidence>
<name>A0ABP3U449_9FLAO</name>
<dbReference type="Proteomes" id="UP001501758">
    <property type="component" value="Unassembled WGS sequence"/>
</dbReference>
<comment type="caution">
    <text evidence="1">The sequence shown here is derived from an EMBL/GenBank/DDBJ whole genome shotgun (WGS) entry which is preliminary data.</text>
</comment>
<sequence length="311" mass="36534">MRYLIFYSIILVVGCNKKNENKKMQTAENLKLKEIALDKQFTYAISVTTYIPYELYINDIAAEKDYDSGSNAAIEMNPYLLGNGTHTIRLRLLPQMGKETIDVESYEMSHFELVKVIKNQNGKGLKYDEEVMKLPLPPMTTPLPFIEMKWEVEIDDLPYQLEGWSKSKAFKKEDSLVIMKQVVAYYEELRNILNIGDDKEWLERTKKRREETWSLMYKQKDKIKETLKKLKKTVTDECRNNMLPLEDYDLFFYAEGKILSLERRKTEEFEGYDANIKGWSPLIYNDDGGVYDMGIKIHMPLGSDTFEIIRK</sequence>
<dbReference type="EMBL" id="BAAAGE010000002">
    <property type="protein sequence ID" value="GAA0723973.1"/>
    <property type="molecule type" value="Genomic_DNA"/>
</dbReference>
<proteinExistence type="predicted"/>
<organism evidence="1 2">
    <name type="scientific">Aquimarina litoralis</name>
    <dbReference type="NCBI Taxonomy" id="584605"/>
    <lineage>
        <taxon>Bacteria</taxon>
        <taxon>Pseudomonadati</taxon>
        <taxon>Bacteroidota</taxon>
        <taxon>Flavobacteriia</taxon>
        <taxon>Flavobacteriales</taxon>
        <taxon>Flavobacteriaceae</taxon>
        <taxon>Aquimarina</taxon>
    </lineage>
</organism>